<dbReference type="EMBL" id="QGKX02001347">
    <property type="protein sequence ID" value="KAF3522716.1"/>
    <property type="molecule type" value="Genomic_DNA"/>
</dbReference>
<sequence length="172" mass="19455">MLSSSAMRSEQDAERDLPVIIFRWISVDLTRAIPKSQFMLFPMQRTLPLAAAAAKTSSSPSLMSFHPLVAKVCVLTLSFYGLLNYFIFDINSDEISDEAYSSSVLDAFDAFDAFEFAPVLFCHMLSFSGTATQELAKKNFKNLREDSNHEKPQNQQQEQPEFVRRGRPQETA</sequence>
<feature type="region of interest" description="Disordered" evidence="1">
    <location>
        <begin position="144"/>
        <end position="172"/>
    </location>
</feature>
<protein>
    <submittedName>
        <fullName evidence="2">Uncharacterized protein</fullName>
    </submittedName>
</protein>
<evidence type="ECO:0000313" key="3">
    <source>
        <dbReference type="Proteomes" id="UP000712600"/>
    </source>
</evidence>
<name>A0A8S9PVX9_BRACR</name>
<dbReference type="Proteomes" id="UP000712600">
    <property type="component" value="Unassembled WGS sequence"/>
</dbReference>
<proteinExistence type="predicted"/>
<comment type="caution">
    <text evidence="2">The sequence shown here is derived from an EMBL/GenBank/DDBJ whole genome shotgun (WGS) entry which is preliminary data.</text>
</comment>
<organism evidence="2 3">
    <name type="scientific">Brassica cretica</name>
    <name type="common">Mustard</name>
    <dbReference type="NCBI Taxonomy" id="69181"/>
    <lineage>
        <taxon>Eukaryota</taxon>
        <taxon>Viridiplantae</taxon>
        <taxon>Streptophyta</taxon>
        <taxon>Embryophyta</taxon>
        <taxon>Tracheophyta</taxon>
        <taxon>Spermatophyta</taxon>
        <taxon>Magnoliopsida</taxon>
        <taxon>eudicotyledons</taxon>
        <taxon>Gunneridae</taxon>
        <taxon>Pentapetalae</taxon>
        <taxon>rosids</taxon>
        <taxon>malvids</taxon>
        <taxon>Brassicales</taxon>
        <taxon>Brassicaceae</taxon>
        <taxon>Brassiceae</taxon>
        <taxon>Brassica</taxon>
    </lineage>
</organism>
<reference evidence="2" key="1">
    <citation type="submission" date="2019-12" db="EMBL/GenBank/DDBJ databases">
        <title>Genome sequencing and annotation of Brassica cretica.</title>
        <authorList>
            <person name="Studholme D.J."/>
            <person name="Sarris P."/>
        </authorList>
    </citation>
    <scope>NUCLEOTIDE SEQUENCE</scope>
    <source>
        <strain evidence="2">PFS-109/04</strain>
        <tissue evidence="2">Leaf</tissue>
    </source>
</reference>
<feature type="compositionally biased region" description="Basic and acidic residues" evidence="1">
    <location>
        <begin position="161"/>
        <end position="172"/>
    </location>
</feature>
<dbReference type="AlphaFoldDB" id="A0A8S9PVX9"/>
<evidence type="ECO:0000313" key="2">
    <source>
        <dbReference type="EMBL" id="KAF3522716.1"/>
    </source>
</evidence>
<evidence type="ECO:0000256" key="1">
    <source>
        <dbReference type="SAM" id="MobiDB-lite"/>
    </source>
</evidence>
<gene>
    <name evidence="2" type="ORF">F2Q69_00047255</name>
</gene>
<accession>A0A8S9PVX9</accession>